<feature type="region of interest" description="Disordered" evidence="1">
    <location>
        <begin position="1"/>
        <end position="23"/>
    </location>
</feature>
<accession>A0A6A6RSU3</accession>
<dbReference type="AlphaFoldDB" id="A0A6A6RSU3"/>
<evidence type="ECO:0000313" key="2">
    <source>
        <dbReference type="EMBL" id="KAF2637443.1"/>
    </source>
</evidence>
<sequence length="83" mass="9213">MASESHQHSKEPSNPNASESPFKVTMQYDPQGEWTLHRLESATSFGCGQCNKQKKAKLVATRHGQWDDLCCNGCYGLLLSKGK</sequence>
<dbReference type="OrthoDB" id="3776781at2759"/>
<protein>
    <submittedName>
        <fullName evidence="2">Uncharacterized protein</fullName>
    </submittedName>
</protein>
<dbReference type="EMBL" id="MU006793">
    <property type="protein sequence ID" value="KAF2637443.1"/>
    <property type="molecule type" value="Genomic_DNA"/>
</dbReference>
<evidence type="ECO:0000313" key="3">
    <source>
        <dbReference type="Proteomes" id="UP000799753"/>
    </source>
</evidence>
<evidence type="ECO:0000256" key="1">
    <source>
        <dbReference type="SAM" id="MobiDB-lite"/>
    </source>
</evidence>
<gene>
    <name evidence="2" type="ORF">P280DRAFT_407250</name>
</gene>
<organism evidence="2 3">
    <name type="scientific">Massarina eburnea CBS 473.64</name>
    <dbReference type="NCBI Taxonomy" id="1395130"/>
    <lineage>
        <taxon>Eukaryota</taxon>
        <taxon>Fungi</taxon>
        <taxon>Dikarya</taxon>
        <taxon>Ascomycota</taxon>
        <taxon>Pezizomycotina</taxon>
        <taxon>Dothideomycetes</taxon>
        <taxon>Pleosporomycetidae</taxon>
        <taxon>Pleosporales</taxon>
        <taxon>Massarineae</taxon>
        <taxon>Massarinaceae</taxon>
        <taxon>Massarina</taxon>
    </lineage>
</organism>
<name>A0A6A6RSU3_9PLEO</name>
<reference evidence="2" key="1">
    <citation type="journal article" date="2020" name="Stud. Mycol.">
        <title>101 Dothideomycetes genomes: a test case for predicting lifestyles and emergence of pathogens.</title>
        <authorList>
            <person name="Haridas S."/>
            <person name="Albert R."/>
            <person name="Binder M."/>
            <person name="Bloem J."/>
            <person name="Labutti K."/>
            <person name="Salamov A."/>
            <person name="Andreopoulos B."/>
            <person name="Baker S."/>
            <person name="Barry K."/>
            <person name="Bills G."/>
            <person name="Bluhm B."/>
            <person name="Cannon C."/>
            <person name="Castanera R."/>
            <person name="Culley D."/>
            <person name="Daum C."/>
            <person name="Ezra D."/>
            <person name="Gonzalez J."/>
            <person name="Henrissat B."/>
            <person name="Kuo A."/>
            <person name="Liang C."/>
            <person name="Lipzen A."/>
            <person name="Lutzoni F."/>
            <person name="Magnuson J."/>
            <person name="Mondo S."/>
            <person name="Nolan M."/>
            <person name="Ohm R."/>
            <person name="Pangilinan J."/>
            <person name="Park H.-J."/>
            <person name="Ramirez L."/>
            <person name="Alfaro M."/>
            <person name="Sun H."/>
            <person name="Tritt A."/>
            <person name="Yoshinaga Y."/>
            <person name="Zwiers L.-H."/>
            <person name="Turgeon B."/>
            <person name="Goodwin S."/>
            <person name="Spatafora J."/>
            <person name="Crous P."/>
            <person name="Grigoriev I."/>
        </authorList>
    </citation>
    <scope>NUCLEOTIDE SEQUENCE</scope>
    <source>
        <strain evidence="2">CBS 473.64</strain>
    </source>
</reference>
<proteinExistence type="predicted"/>
<feature type="compositionally biased region" description="Basic and acidic residues" evidence="1">
    <location>
        <begin position="1"/>
        <end position="11"/>
    </location>
</feature>
<dbReference type="Proteomes" id="UP000799753">
    <property type="component" value="Unassembled WGS sequence"/>
</dbReference>
<keyword evidence="3" id="KW-1185">Reference proteome</keyword>